<dbReference type="Gene3D" id="3.40.140.10">
    <property type="entry name" value="Cytidine Deaminase, domain 2"/>
    <property type="match status" value="1"/>
</dbReference>
<sequence length="147" mass="15953">MIVFDLIRSEEGIPGIQVVDRVEYSNSVRNSSLTVDMLNEVFGMNKRVEEWLVLVVVHADLSVAGVSIVARGCVDAAMFEPGLLLLRVIAIGCNSFIVAHNHPSGNPTPSDTDKSTTKQLREAAKLLGCNLLDHVIIGYDSFVSVTD</sequence>
<dbReference type="InterPro" id="IPR020891">
    <property type="entry name" value="UPF0758_CS"/>
</dbReference>
<evidence type="ECO:0000313" key="9">
    <source>
        <dbReference type="Proteomes" id="UP000054874"/>
    </source>
</evidence>
<gene>
    <name evidence="8" type="ORF">ASU35_10410</name>
</gene>
<evidence type="ECO:0000256" key="6">
    <source>
        <dbReference type="ARBA" id="ARBA00023049"/>
    </source>
</evidence>
<dbReference type="PROSITE" id="PS01302">
    <property type="entry name" value="UPF0758"/>
    <property type="match status" value="1"/>
</dbReference>
<dbReference type="PANTHER" id="PTHR30471">
    <property type="entry name" value="DNA REPAIR PROTEIN RADC"/>
    <property type="match status" value="1"/>
</dbReference>
<dbReference type="RefSeq" id="WP_058352631.1">
    <property type="nucleotide sequence ID" value="NZ_CABMMD010000152.1"/>
</dbReference>
<keyword evidence="6" id="KW-0482">Metalloprotease</keyword>
<dbReference type="AlphaFoldDB" id="A0A0V8QEZ2"/>
<dbReference type="InterPro" id="IPR025657">
    <property type="entry name" value="RadC_JAB"/>
</dbReference>
<comment type="caution">
    <text evidence="8">The sequence shown here is derived from an EMBL/GenBank/DDBJ whole genome shotgun (WGS) entry which is preliminary data.</text>
</comment>
<reference evidence="8 9" key="1">
    <citation type="submission" date="2015-11" db="EMBL/GenBank/DDBJ databases">
        <title>Butyribacter intestini gen. nov., sp. nov., a butyric acid-producing bacterium of the family Lachnospiraceae isolated from the human faeces.</title>
        <authorList>
            <person name="Zou Y."/>
            <person name="Xue W."/>
            <person name="Luo G."/>
            <person name="Lv M."/>
        </authorList>
    </citation>
    <scope>NUCLEOTIDE SEQUENCE [LARGE SCALE GENOMIC DNA]</scope>
    <source>
        <strain evidence="8 9">ACET-33324</strain>
    </source>
</reference>
<accession>A0A0V8QEZ2</accession>
<dbReference type="InterPro" id="IPR037518">
    <property type="entry name" value="MPN"/>
</dbReference>
<keyword evidence="4" id="KW-0378">Hydrolase</keyword>
<evidence type="ECO:0000313" key="8">
    <source>
        <dbReference type="EMBL" id="KSV59160.1"/>
    </source>
</evidence>
<name>A0A0V8QEZ2_9FIRM</name>
<evidence type="ECO:0000256" key="4">
    <source>
        <dbReference type="ARBA" id="ARBA00022801"/>
    </source>
</evidence>
<evidence type="ECO:0000259" key="7">
    <source>
        <dbReference type="PROSITE" id="PS50249"/>
    </source>
</evidence>
<dbReference type="PROSITE" id="PS50249">
    <property type="entry name" value="MPN"/>
    <property type="match status" value="1"/>
</dbReference>
<keyword evidence="5" id="KW-0862">Zinc</keyword>
<dbReference type="GO" id="GO:0046872">
    <property type="term" value="F:metal ion binding"/>
    <property type="evidence" value="ECO:0007669"/>
    <property type="project" value="UniProtKB-KW"/>
</dbReference>
<comment type="similarity">
    <text evidence="1">Belongs to the UPF0758 family.</text>
</comment>
<dbReference type="GO" id="GO:0006508">
    <property type="term" value="P:proteolysis"/>
    <property type="evidence" value="ECO:0007669"/>
    <property type="project" value="UniProtKB-KW"/>
</dbReference>
<dbReference type="STRING" id="290052.ASU35_10410"/>
<organism evidence="8 9">
    <name type="scientific">Acetivibrio ethanolgignens</name>
    <dbReference type="NCBI Taxonomy" id="290052"/>
    <lineage>
        <taxon>Bacteria</taxon>
        <taxon>Bacillati</taxon>
        <taxon>Bacillota</taxon>
        <taxon>Clostridia</taxon>
        <taxon>Eubacteriales</taxon>
        <taxon>Oscillospiraceae</taxon>
        <taxon>Acetivibrio</taxon>
    </lineage>
</organism>
<proteinExistence type="inferred from homology"/>
<dbReference type="OrthoDB" id="9804482at2"/>
<protein>
    <recommendedName>
        <fullName evidence="7">MPN domain-containing protein</fullName>
    </recommendedName>
</protein>
<dbReference type="Proteomes" id="UP000054874">
    <property type="component" value="Unassembled WGS sequence"/>
</dbReference>
<dbReference type="Pfam" id="PF04002">
    <property type="entry name" value="RadC"/>
    <property type="match status" value="1"/>
</dbReference>
<keyword evidence="2" id="KW-0645">Protease</keyword>
<feature type="domain" description="MPN" evidence="7">
    <location>
        <begin position="28"/>
        <end position="147"/>
    </location>
</feature>
<evidence type="ECO:0000256" key="2">
    <source>
        <dbReference type="ARBA" id="ARBA00022670"/>
    </source>
</evidence>
<dbReference type="EMBL" id="LNAM01000152">
    <property type="protein sequence ID" value="KSV59160.1"/>
    <property type="molecule type" value="Genomic_DNA"/>
</dbReference>
<evidence type="ECO:0000256" key="5">
    <source>
        <dbReference type="ARBA" id="ARBA00022833"/>
    </source>
</evidence>
<dbReference type="InterPro" id="IPR001405">
    <property type="entry name" value="UPF0758"/>
</dbReference>
<dbReference type="PANTHER" id="PTHR30471:SF3">
    <property type="entry name" value="UPF0758 PROTEIN YEES-RELATED"/>
    <property type="match status" value="1"/>
</dbReference>
<keyword evidence="9" id="KW-1185">Reference proteome</keyword>
<evidence type="ECO:0000256" key="1">
    <source>
        <dbReference type="ARBA" id="ARBA00010243"/>
    </source>
</evidence>
<keyword evidence="3" id="KW-0479">Metal-binding</keyword>
<evidence type="ECO:0000256" key="3">
    <source>
        <dbReference type="ARBA" id="ARBA00022723"/>
    </source>
</evidence>
<dbReference type="GO" id="GO:0008237">
    <property type="term" value="F:metallopeptidase activity"/>
    <property type="evidence" value="ECO:0007669"/>
    <property type="project" value="UniProtKB-KW"/>
</dbReference>